<dbReference type="EMBL" id="CP036501">
    <property type="protein sequence ID" value="UZP74415.1"/>
    <property type="molecule type" value="Genomic_DNA"/>
</dbReference>
<evidence type="ECO:0000256" key="13">
    <source>
        <dbReference type="ARBA" id="ARBA00023146"/>
    </source>
</evidence>
<keyword evidence="12 15" id="KW-0648">Protein biosynthesis</keyword>
<accession>A0ABY6Q5Z9</accession>
<dbReference type="HAMAP" id="MF_00283">
    <property type="entry name" value="Phe_tRNA_synth_beta1"/>
    <property type="match status" value="1"/>
</dbReference>
<evidence type="ECO:0000256" key="12">
    <source>
        <dbReference type="ARBA" id="ARBA00022917"/>
    </source>
</evidence>
<evidence type="ECO:0000256" key="7">
    <source>
        <dbReference type="ARBA" id="ARBA00022723"/>
    </source>
</evidence>
<dbReference type="InterPro" id="IPR041616">
    <property type="entry name" value="PheRS_beta_core"/>
</dbReference>
<dbReference type="PANTHER" id="PTHR10947">
    <property type="entry name" value="PHENYLALANYL-TRNA SYNTHETASE BETA CHAIN AND LEUCINE-RICH REPEAT-CONTAINING PROTEIN 47"/>
    <property type="match status" value="1"/>
</dbReference>
<dbReference type="GO" id="GO:0004826">
    <property type="term" value="F:phenylalanine-tRNA ligase activity"/>
    <property type="evidence" value="ECO:0007669"/>
    <property type="project" value="UniProtKB-EC"/>
</dbReference>
<organism evidence="20 21">
    <name type="scientific">Candidatus Paraluminiphilus aquimaris</name>
    <dbReference type="NCBI Taxonomy" id="2518994"/>
    <lineage>
        <taxon>Bacteria</taxon>
        <taxon>Pseudomonadati</taxon>
        <taxon>Pseudomonadota</taxon>
        <taxon>Gammaproteobacteria</taxon>
        <taxon>Cellvibrionales</taxon>
        <taxon>Halieaceae</taxon>
        <taxon>Candidatus Paraluminiphilus</taxon>
    </lineage>
</organism>
<dbReference type="Gene3D" id="3.50.40.10">
    <property type="entry name" value="Phenylalanyl-trna Synthetase, Chain B, domain 3"/>
    <property type="match status" value="1"/>
</dbReference>
<dbReference type="PROSITE" id="PS51447">
    <property type="entry name" value="FDX_ACB"/>
    <property type="match status" value="1"/>
</dbReference>
<dbReference type="SMART" id="SM00873">
    <property type="entry name" value="B3_4"/>
    <property type="match status" value="1"/>
</dbReference>
<dbReference type="SUPFAM" id="SSF55681">
    <property type="entry name" value="Class II aaRS and biotin synthetases"/>
    <property type="match status" value="1"/>
</dbReference>
<dbReference type="Pfam" id="PF17759">
    <property type="entry name" value="tRNA_synthFbeta"/>
    <property type="match status" value="1"/>
</dbReference>
<evidence type="ECO:0000256" key="8">
    <source>
        <dbReference type="ARBA" id="ARBA00022741"/>
    </source>
</evidence>
<dbReference type="NCBIfam" id="NF045760">
    <property type="entry name" value="YtpR"/>
    <property type="match status" value="1"/>
</dbReference>
<feature type="binding site" evidence="15">
    <location>
        <position position="453"/>
    </location>
    <ligand>
        <name>Mg(2+)</name>
        <dbReference type="ChEBI" id="CHEBI:18420"/>
        <note>shared with alpha subunit</note>
    </ligand>
</feature>
<evidence type="ECO:0000256" key="16">
    <source>
        <dbReference type="PROSITE-ProRule" id="PRU00209"/>
    </source>
</evidence>
<dbReference type="InterPro" id="IPR005146">
    <property type="entry name" value="B3/B4_tRNA-bd"/>
</dbReference>
<dbReference type="SUPFAM" id="SSF46955">
    <property type="entry name" value="Putative DNA-binding domain"/>
    <property type="match status" value="1"/>
</dbReference>
<dbReference type="InterPro" id="IPR009061">
    <property type="entry name" value="DNA-bd_dom_put_sf"/>
</dbReference>
<dbReference type="EC" id="6.1.1.20" evidence="15"/>
<dbReference type="Proteomes" id="UP001317963">
    <property type="component" value="Chromosome"/>
</dbReference>
<dbReference type="PROSITE" id="PS50886">
    <property type="entry name" value="TRBD"/>
    <property type="match status" value="1"/>
</dbReference>
<reference evidence="20 21" key="1">
    <citation type="submission" date="2019-02" db="EMBL/GenBank/DDBJ databases">
        <title>Halieaceae_genomes.</title>
        <authorList>
            <person name="Li S.-H."/>
        </authorList>
    </citation>
    <scope>NUCLEOTIDE SEQUENCE [LARGE SCALE GENOMIC DNA]</scope>
    <source>
        <strain evidence="20 21">JH123</strain>
    </source>
</reference>
<dbReference type="InterPro" id="IPR004532">
    <property type="entry name" value="Phe-tRNA-ligase_IIc_bsu_bact"/>
</dbReference>
<evidence type="ECO:0000256" key="4">
    <source>
        <dbReference type="ARBA" id="ARBA00022490"/>
    </source>
</evidence>
<evidence type="ECO:0000256" key="3">
    <source>
        <dbReference type="ARBA" id="ARBA00011209"/>
    </source>
</evidence>
<evidence type="ECO:0000259" key="19">
    <source>
        <dbReference type="PROSITE" id="PS51483"/>
    </source>
</evidence>
<dbReference type="CDD" id="cd02796">
    <property type="entry name" value="tRNA_bind_bactPheRS"/>
    <property type="match status" value="1"/>
</dbReference>
<gene>
    <name evidence="15" type="primary">pheT</name>
    <name evidence="20" type="ORF">E0F26_06530</name>
</gene>
<dbReference type="InterPro" id="IPR005147">
    <property type="entry name" value="tRNA_synthase_B5-dom"/>
</dbReference>
<dbReference type="InterPro" id="IPR012340">
    <property type="entry name" value="NA-bd_OB-fold"/>
</dbReference>
<keyword evidence="21" id="KW-1185">Reference proteome</keyword>
<keyword evidence="8 15" id="KW-0547">Nucleotide-binding</keyword>
<dbReference type="Gene3D" id="3.30.930.10">
    <property type="entry name" value="Bira Bifunctional Protein, Domain 2"/>
    <property type="match status" value="1"/>
</dbReference>
<evidence type="ECO:0000256" key="2">
    <source>
        <dbReference type="ARBA" id="ARBA00008653"/>
    </source>
</evidence>
<feature type="binding site" evidence="15">
    <location>
        <position position="462"/>
    </location>
    <ligand>
        <name>Mg(2+)</name>
        <dbReference type="ChEBI" id="CHEBI:18420"/>
        <note>shared with alpha subunit</note>
    </ligand>
</feature>
<evidence type="ECO:0000256" key="11">
    <source>
        <dbReference type="ARBA" id="ARBA00022884"/>
    </source>
</evidence>
<evidence type="ECO:0000313" key="21">
    <source>
        <dbReference type="Proteomes" id="UP001317963"/>
    </source>
</evidence>
<feature type="domain" description="FDX-ACB" evidence="18">
    <location>
        <begin position="694"/>
        <end position="787"/>
    </location>
</feature>
<evidence type="ECO:0000256" key="6">
    <source>
        <dbReference type="ARBA" id="ARBA00022598"/>
    </source>
</evidence>
<proteinExistence type="inferred from homology"/>
<evidence type="ECO:0000256" key="10">
    <source>
        <dbReference type="ARBA" id="ARBA00022842"/>
    </source>
</evidence>
<dbReference type="SUPFAM" id="SSF50249">
    <property type="entry name" value="Nucleic acid-binding proteins"/>
    <property type="match status" value="1"/>
</dbReference>
<dbReference type="InterPro" id="IPR045864">
    <property type="entry name" value="aa-tRNA-synth_II/BPL/LPL"/>
</dbReference>
<name>A0ABY6Q5Z9_9GAMM</name>
<keyword evidence="9 15" id="KW-0067">ATP-binding</keyword>
<dbReference type="PANTHER" id="PTHR10947:SF0">
    <property type="entry name" value="PHENYLALANINE--TRNA LIGASE BETA SUBUNIT"/>
    <property type="match status" value="1"/>
</dbReference>
<dbReference type="PROSITE" id="PS51483">
    <property type="entry name" value="B5"/>
    <property type="match status" value="1"/>
</dbReference>
<evidence type="ECO:0000313" key="20">
    <source>
        <dbReference type="EMBL" id="UZP74415.1"/>
    </source>
</evidence>
<feature type="binding site" evidence="15">
    <location>
        <position position="463"/>
    </location>
    <ligand>
        <name>Mg(2+)</name>
        <dbReference type="ChEBI" id="CHEBI:18420"/>
        <note>shared with alpha subunit</note>
    </ligand>
</feature>
<dbReference type="InterPro" id="IPR005121">
    <property type="entry name" value="Fdx_antiC-bd"/>
</dbReference>
<keyword evidence="7 15" id="KW-0479">Metal-binding</keyword>
<keyword evidence="4 15" id="KW-0963">Cytoplasm</keyword>
<evidence type="ECO:0000256" key="1">
    <source>
        <dbReference type="ARBA" id="ARBA00004496"/>
    </source>
</evidence>
<feature type="domain" description="TRNA-binding" evidence="17">
    <location>
        <begin position="39"/>
        <end position="147"/>
    </location>
</feature>
<keyword evidence="6 15" id="KW-0436">Ligase</keyword>
<dbReference type="NCBIfam" id="TIGR00472">
    <property type="entry name" value="pheT_bact"/>
    <property type="match status" value="1"/>
</dbReference>
<comment type="subcellular location">
    <subcellularLocation>
        <location evidence="1 15">Cytoplasm</location>
    </subcellularLocation>
</comment>
<feature type="domain" description="B5" evidence="19">
    <location>
        <begin position="400"/>
        <end position="475"/>
    </location>
</feature>
<evidence type="ECO:0000256" key="5">
    <source>
        <dbReference type="ARBA" id="ARBA00022555"/>
    </source>
</evidence>
<dbReference type="SMART" id="SM00896">
    <property type="entry name" value="FDX-ACB"/>
    <property type="match status" value="1"/>
</dbReference>
<dbReference type="CDD" id="cd00769">
    <property type="entry name" value="PheRS_beta_core"/>
    <property type="match status" value="1"/>
</dbReference>
<evidence type="ECO:0000259" key="18">
    <source>
        <dbReference type="PROSITE" id="PS51447"/>
    </source>
</evidence>
<dbReference type="InterPro" id="IPR045060">
    <property type="entry name" value="Phe-tRNA-ligase_IIc_bsu"/>
</dbReference>
<dbReference type="RefSeq" id="WP_279240858.1">
    <property type="nucleotide sequence ID" value="NZ_CP036501.1"/>
</dbReference>
<dbReference type="InterPro" id="IPR020825">
    <property type="entry name" value="Phe-tRNA_synthase-like_B3/B4"/>
</dbReference>
<dbReference type="Gene3D" id="3.30.70.380">
    <property type="entry name" value="Ferrodoxin-fold anticodon-binding domain"/>
    <property type="match status" value="1"/>
</dbReference>
<keyword evidence="13 15" id="KW-0030">Aminoacyl-tRNA synthetase</keyword>
<comment type="similarity">
    <text evidence="2 15">Belongs to the phenylalanyl-tRNA synthetase beta subunit family. Type 1 subfamily.</text>
</comment>
<evidence type="ECO:0000256" key="9">
    <source>
        <dbReference type="ARBA" id="ARBA00022840"/>
    </source>
</evidence>
<dbReference type="Gene3D" id="3.30.56.10">
    <property type="match status" value="2"/>
</dbReference>
<dbReference type="SUPFAM" id="SSF56037">
    <property type="entry name" value="PheT/TilS domain"/>
    <property type="match status" value="1"/>
</dbReference>
<dbReference type="InterPro" id="IPR033714">
    <property type="entry name" value="tRNA_bind_bactPheRS"/>
</dbReference>
<dbReference type="Pfam" id="PF03484">
    <property type="entry name" value="B5"/>
    <property type="match status" value="1"/>
</dbReference>
<sequence length="788" mass="85536">MIISEQWLRTWVDVSVTTQELSHKLTMIGLEVDSINAAAEPFSGVVVAEIISAEQHPDADKLRVCKVNVGDEIVQIVCGAPNARAGLVAPLARVGAVLPGGFKIKKAKLRGVESQGMLCAGAELTISEDNDGLMELPSDAPIGTNIRDYLGLDDQVIELGLTPNRADCLSMRGVARDVAVALDEALLEPTIPNVSPVVDDEFPVVIEATAQCPRYLGRVIKNVDLSRPTPDYMRERLQRAGLRSIDAAVDVTNYVLLELGQPLHAFDLDQLSGGIVVRECLEGEVLTLLDGVEQKLQKGTLVIADHDKPLAMAGIMGGEASGVSDETHNLFLESAFFTPELMAGRARSYGLHTDASHRYERGVDFQLQRQAMERATALFLDAVGGEAGPITEVCSEDTLPVNEAVLLRETQIEKVLGVSIGRIDVERILRGLGFWVVSHELGWLCTAPSWRFDMGLEVDLIEELARIIGYDAVPSQPITANLISTPVPEHIRVLREVKNELVARGYYEAVTFSFVSPEIQALFDPELSPVPLRNPISTDLAVMRTSLIPGLVKAIAHNTSRQQNRVRLFETGLKFLPTEQTEQVPMVALAMSGLRDVEGWSSEKAAADFYDLKGTVEALLASLGDRITFEARVYPGLHDGQSAAILLDGREVGRMGAVHPTIRKALGVPVNTVVAELEQVVATEVAMPAYQDISKYPETRRDLALVADHAVSSGEVMKLVHEAAGPLMKKLDLFDVYEGAGLADGKKSLAIGLTFQDQSRTLDESEVASAVDHVLAKLKSQLDIELRS</sequence>
<dbReference type="InterPro" id="IPR002547">
    <property type="entry name" value="tRNA-bd_dom"/>
</dbReference>
<dbReference type="Gene3D" id="2.40.50.140">
    <property type="entry name" value="Nucleic acid-binding proteins"/>
    <property type="match status" value="1"/>
</dbReference>
<evidence type="ECO:0000256" key="15">
    <source>
        <dbReference type="HAMAP-Rule" id="MF_00283"/>
    </source>
</evidence>
<comment type="cofactor">
    <cofactor evidence="15">
        <name>Mg(2+)</name>
        <dbReference type="ChEBI" id="CHEBI:18420"/>
    </cofactor>
    <text evidence="15">Binds 2 magnesium ions per tetramer.</text>
</comment>
<dbReference type="SUPFAM" id="SSF54991">
    <property type="entry name" value="Anticodon-binding domain of PheRS"/>
    <property type="match status" value="1"/>
</dbReference>
<keyword evidence="10 15" id="KW-0460">Magnesium</keyword>
<feature type="binding site" evidence="15">
    <location>
        <position position="459"/>
    </location>
    <ligand>
        <name>Mg(2+)</name>
        <dbReference type="ChEBI" id="CHEBI:18420"/>
        <note>shared with alpha subunit</note>
    </ligand>
</feature>
<keyword evidence="11 16" id="KW-0694">RNA-binding</keyword>
<dbReference type="Pfam" id="PF03483">
    <property type="entry name" value="B3_4"/>
    <property type="match status" value="1"/>
</dbReference>
<comment type="catalytic activity">
    <reaction evidence="14 15">
        <text>tRNA(Phe) + L-phenylalanine + ATP = L-phenylalanyl-tRNA(Phe) + AMP + diphosphate + H(+)</text>
        <dbReference type="Rhea" id="RHEA:19413"/>
        <dbReference type="Rhea" id="RHEA-COMP:9668"/>
        <dbReference type="Rhea" id="RHEA-COMP:9699"/>
        <dbReference type="ChEBI" id="CHEBI:15378"/>
        <dbReference type="ChEBI" id="CHEBI:30616"/>
        <dbReference type="ChEBI" id="CHEBI:33019"/>
        <dbReference type="ChEBI" id="CHEBI:58095"/>
        <dbReference type="ChEBI" id="CHEBI:78442"/>
        <dbReference type="ChEBI" id="CHEBI:78531"/>
        <dbReference type="ChEBI" id="CHEBI:456215"/>
        <dbReference type="EC" id="6.1.1.20"/>
    </reaction>
</comment>
<keyword evidence="5 16" id="KW-0820">tRNA-binding</keyword>
<dbReference type="Pfam" id="PF01588">
    <property type="entry name" value="tRNA_bind"/>
    <property type="match status" value="1"/>
</dbReference>
<protein>
    <recommendedName>
        <fullName evidence="15">Phenylalanine--tRNA ligase beta subunit</fullName>
        <ecNumber evidence="15">6.1.1.20</ecNumber>
    </recommendedName>
    <alternativeName>
        <fullName evidence="15">Phenylalanyl-tRNA synthetase beta subunit</fullName>
        <shortName evidence="15">PheRS</shortName>
    </alternativeName>
</protein>
<evidence type="ECO:0000259" key="17">
    <source>
        <dbReference type="PROSITE" id="PS50886"/>
    </source>
</evidence>
<comment type="subunit">
    <text evidence="3 15">Tetramer of two alpha and two beta subunits.</text>
</comment>
<dbReference type="Pfam" id="PF03147">
    <property type="entry name" value="FDX-ACB"/>
    <property type="match status" value="1"/>
</dbReference>
<evidence type="ECO:0000256" key="14">
    <source>
        <dbReference type="ARBA" id="ARBA00049255"/>
    </source>
</evidence>
<dbReference type="SMART" id="SM00874">
    <property type="entry name" value="B5"/>
    <property type="match status" value="1"/>
</dbReference>
<dbReference type="InterPro" id="IPR036690">
    <property type="entry name" value="Fdx_antiC-bd_sf"/>
</dbReference>